<sequence>MPISDHLRAVRSKVGHDLLATTAVSISLFDDQGRILLGRDAETGHWTLPGGAIDPNEHPADAATRECFEETGLLVRPQRLLGVFGGPEFLIRYPNGDLTYYTVIAFEAAVIGGALAADGDEIAALRFVDRTEWEALDISPSSRIISRRAFERDAVPYFAPACWRPES</sequence>
<dbReference type="SUPFAM" id="SSF55811">
    <property type="entry name" value="Nudix"/>
    <property type="match status" value="1"/>
</dbReference>
<dbReference type="Proteomes" id="UP001314635">
    <property type="component" value="Unassembled WGS sequence"/>
</dbReference>
<proteinExistence type="predicted"/>
<dbReference type="PROSITE" id="PS51462">
    <property type="entry name" value="NUDIX"/>
    <property type="match status" value="1"/>
</dbReference>
<name>A0ABS5G420_9BRAD</name>
<comment type="cofactor">
    <cofactor evidence="1">
        <name>Mg(2+)</name>
        <dbReference type="ChEBI" id="CHEBI:18420"/>
    </cofactor>
</comment>
<dbReference type="PRINTS" id="PR00502">
    <property type="entry name" value="NUDIXFAMILY"/>
</dbReference>
<dbReference type="InterPro" id="IPR020476">
    <property type="entry name" value="Nudix_hydrolase"/>
</dbReference>
<dbReference type="InterPro" id="IPR000086">
    <property type="entry name" value="NUDIX_hydrolase_dom"/>
</dbReference>
<reference evidence="5" key="1">
    <citation type="journal article" date="2021" name="ISME J.">
        <title>Evolutionary origin and ecological implication of a unique nif island in free-living Bradyrhizobium lineages.</title>
        <authorList>
            <person name="Tao J."/>
        </authorList>
    </citation>
    <scope>NUCLEOTIDE SEQUENCE [LARGE SCALE GENOMIC DNA]</scope>
    <source>
        <strain evidence="5">SZCCT0094</strain>
    </source>
</reference>
<dbReference type="Gene3D" id="3.90.79.10">
    <property type="entry name" value="Nucleoside Triphosphate Pyrophosphohydrolase"/>
    <property type="match status" value="1"/>
</dbReference>
<evidence type="ECO:0000313" key="4">
    <source>
        <dbReference type="EMBL" id="MBR1136065.1"/>
    </source>
</evidence>
<evidence type="ECO:0000259" key="3">
    <source>
        <dbReference type="PROSITE" id="PS51462"/>
    </source>
</evidence>
<feature type="domain" description="Nudix hydrolase" evidence="3">
    <location>
        <begin position="19"/>
        <end position="151"/>
    </location>
</feature>
<dbReference type="RefSeq" id="WP_012044016.1">
    <property type="nucleotide sequence ID" value="NZ_JABFDP010000009.1"/>
</dbReference>
<evidence type="ECO:0000313" key="5">
    <source>
        <dbReference type="Proteomes" id="UP001314635"/>
    </source>
</evidence>
<keyword evidence="2" id="KW-0378">Hydrolase</keyword>
<accession>A0ABS5G420</accession>
<organism evidence="4 5">
    <name type="scientific">Bradyrhizobium denitrificans</name>
    <dbReference type="NCBI Taxonomy" id="2734912"/>
    <lineage>
        <taxon>Bacteria</taxon>
        <taxon>Pseudomonadati</taxon>
        <taxon>Pseudomonadota</taxon>
        <taxon>Alphaproteobacteria</taxon>
        <taxon>Hyphomicrobiales</taxon>
        <taxon>Nitrobacteraceae</taxon>
        <taxon>Bradyrhizobium</taxon>
    </lineage>
</organism>
<dbReference type="PANTHER" id="PTHR43046">
    <property type="entry name" value="GDP-MANNOSE MANNOSYL HYDROLASE"/>
    <property type="match status" value="1"/>
</dbReference>
<dbReference type="EMBL" id="JAFCLK010000008">
    <property type="protein sequence ID" value="MBR1136065.1"/>
    <property type="molecule type" value="Genomic_DNA"/>
</dbReference>
<dbReference type="Pfam" id="PF00293">
    <property type="entry name" value="NUDIX"/>
    <property type="match status" value="1"/>
</dbReference>
<gene>
    <name evidence="4" type="ORF">JQ619_09830</name>
</gene>
<dbReference type="PANTHER" id="PTHR43046:SF2">
    <property type="entry name" value="8-OXO-DGTP DIPHOSPHATASE-RELATED"/>
    <property type="match status" value="1"/>
</dbReference>
<dbReference type="CDD" id="cd04676">
    <property type="entry name" value="NUDIX_Hydrolase"/>
    <property type="match status" value="1"/>
</dbReference>
<evidence type="ECO:0000256" key="1">
    <source>
        <dbReference type="ARBA" id="ARBA00001946"/>
    </source>
</evidence>
<evidence type="ECO:0000256" key="2">
    <source>
        <dbReference type="ARBA" id="ARBA00022801"/>
    </source>
</evidence>
<comment type="caution">
    <text evidence="4">The sequence shown here is derived from an EMBL/GenBank/DDBJ whole genome shotgun (WGS) entry which is preliminary data.</text>
</comment>
<protein>
    <submittedName>
        <fullName evidence="4">NUDIX domain-containing protein</fullName>
    </submittedName>
</protein>
<dbReference type="InterPro" id="IPR015797">
    <property type="entry name" value="NUDIX_hydrolase-like_dom_sf"/>
</dbReference>
<keyword evidence="5" id="KW-1185">Reference proteome</keyword>